<name>A0A953IDF8_SYMTR</name>
<dbReference type="Gene3D" id="2.170.120.40">
    <property type="entry name" value="YbbR-like domain"/>
    <property type="match status" value="1"/>
</dbReference>
<organism evidence="1 2">
    <name type="scientific">Symbiobacterium thermophilum</name>
    <dbReference type="NCBI Taxonomy" id="2734"/>
    <lineage>
        <taxon>Bacteria</taxon>
        <taxon>Bacillati</taxon>
        <taxon>Bacillota</taxon>
        <taxon>Clostridia</taxon>
        <taxon>Eubacteriales</taxon>
        <taxon>Symbiobacteriaceae</taxon>
        <taxon>Symbiobacterium</taxon>
    </lineage>
</organism>
<dbReference type="PANTHER" id="PTHR37804:SF1">
    <property type="entry name" value="CDAA REGULATORY PROTEIN CDAR"/>
    <property type="match status" value="1"/>
</dbReference>
<dbReference type="Proteomes" id="UP000732377">
    <property type="component" value="Unassembled WGS sequence"/>
</dbReference>
<dbReference type="AlphaFoldDB" id="A0A953IDF8"/>
<dbReference type="Gene3D" id="2.170.120.30">
    <property type="match status" value="2"/>
</dbReference>
<gene>
    <name evidence="1" type="ORF">CWE10_14170</name>
</gene>
<dbReference type="Pfam" id="PF07949">
    <property type="entry name" value="YbbR"/>
    <property type="match status" value="2"/>
</dbReference>
<dbReference type="InterPro" id="IPR012505">
    <property type="entry name" value="YbbR"/>
</dbReference>
<dbReference type="EMBL" id="PIUK01000165">
    <property type="protein sequence ID" value="MBY6277329.1"/>
    <property type="molecule type" value="Genomic_DNA"/>
</dbReference>
<sequence>MIRRLLALLRHDFWLKLLSLAVAVLLWAMVVQDYNKVTSVTFDVPLEVISHPEYEIYEGRRDLETEVEVRVTGPNLLVSSLKADDLRAWVDYRTVQQAGRAQEVRVQVSGPPRYEGQVEYRANPATVTVTLVENRTLTVPVAVTPESGIVAVGDREFRYTAVPVNGTIFVSGRADYLGLVRSAVVALQGADLEPPLQDGRLTETRTRLQKAVRLVDAVMQPVEKLAEHYAEVEITWEELPPGKRVTVSPQTVGELPPGFELAGVSVSPAEVTIRSATLDGSLPQVSAVQTEPVDLSGQTQSFTTVARLVAPAGTSLAQTSVEVSVSIREVSAEKLFGAVPIAVQNAPEGLEVTLSQGTVEVRLTGRYTLVHPLDASAVIAYVDVAGLGPGTHRLPVKVIYPPEIVETAIDPAVIEVTISPAEIE</sequence>
<dbReference type="PANTHER" id="PTHR37804">
    <property type="entry name" value="CDAA REGULATORY PROTEIN CDAR"/>
    <property type="match status" value="1"/>
</dbReference>
<dbReference type="InterPro" id="IPR053154">
    <property type="entry name" value="c-di-AMP_regulator"/>
</dbReference>
<proteinExistence type="predicted"/>
<dbReference type="RefSeq" id="WP_273380522.1">
    <property type="nucleotide sequence ID" value="NZ_PIUK01000165.1"/>
</dbReference>
<evidence type="ECO:0000313" key="2">
    <source>
        <dbReference type="Proteomes" id="UP000732377"/>
    </source>
</evidence>
<evidence type="ECO:0008006" key="3">
    <source>
        <dbReference type="Google" id="ProtNLM"/>
    </source>
</evidence>
<protein>
    <recommendedName>
        <fullName evidence="3">YbbR-like domain-containing protein</fullName>
    </recommendedName>
</protein>
<evidence type="ECO:0000313" key="1">
    <source>
        <dbReference type="EMBL" id="MBY6277329.1"/>
    </source>
</evidence>
<reference evidence="1" key="1">
    <citation type="submission" date="2017-11" db="EMBL/GenBank/DDBJ databases">
        <title>Three new genomes from thermophilic consortium.</title>
        <authorList>
            <person name="Quaggio R."/>
            <person name="Amgarten D."/>
            <person name="Setubal J.C."/>
        </authorList>
    </citation>
    <scope>NUCLEOTIDE SEQUENCE</scope>
    <source>
        <strain evidence="1">ZCTH01-B2</strain>
    </source>
</reference>
<accession>A0A953IDF8</accession>
<comment type="caution">
    <text evidence="1">The sequence shown here is derived from an EMBL/GenBank/DDBJ whole genome shotgun (WGS) entry which is preliminary data.</text>
</comment>